<protein>
    <recommendedName>
        <fullName evidence="7">DNA polymerase III polC-type</fullName>
    </recommendedName>
</protein>
<comment type="caution">
    <text evidence="9">The sequence shown here is derived from an EMBL/GenBank/DDBJ whole genome shotgun (WGS) entry which is preliminary data.</text>
</comment>
<keyword evidence="10" id="KW-1185">Reference proteome</keyword>
<keyword evidence="1" id="KW-0808">Transferase</keyword>
<organism evidence="9 10">
    <name type="scientific">Secundilactobacillus silagincola</name>
    <dbReference type="NCBI Taxonomy" id="1714681"/>
    <lineage>
        <taxon>Bacteria</taxon>
        <taxon>Bacillati</taxon>
        <taxon>Bacillota</taxon>
        <taxon>Bacilli</taxon>
        <taxon>Lactobacillales</taxon>
        <taxon>Lactobacillaceae</taxon>
        <taxon>Secundilactobacillus</taxon>
    </lineage>
</organism>
<dbReference type="NCBIfam" id="TIGR01873">
    <property type="entry name" value="cas_CT1978"/>
    <property type="match status" value="1"/>
</dbReference>
<evidence type="ECO:0000256" key="7">
    <source>
        <dbReference type="ARBA" id="ARBA00070925"/>
    </source>
</evidence>
<evidence type="ECO:0000256" key="5">
    <source>
        <dbReference type="ARBA" id="ARBA00022839"/>
    </source>
</evidence>
<dbReference type="GO" id="GO:0003887">
    <property type="term" value="F:DNA-directed DNA polymerase activity"/>
    <property type="evidence" value="ECO:0007669"/>
    <property type="project" value="UniProtKB-KW"/>
</dbReference>
<evidence type="ECO:0000256" key="4">
    <source>
        <dbReference type="ARBA" id="ARBA00022722"/>
    </source>
</evidence>
<dbReference type="RefSeq" id="WP_098823895.1">
    <property type="nucleotide sequence ID" value="NZ_BCMJ01000002.1"/>
</dbReference>
<evidence type="ECO:0000256" key="2">
    <source>
        <dbReference type="ARBA" id="ARBA00022695"/>
    </source>
</evidence>
<dbReference type="InterPro" id="IPR036397">
    <property type="entry name" value="RNaseH_sf"/>
</dbReference>
<evidence type="ECO:0000259" key="8">
    <source>
        <dbReference type="SMART" id="SM00479"/>
    </source>
</evidence>
<dbReference type="Gene3D" id="3.30.70.240">
    <property type="match status" value="1"/>
</dbReference>
<dbReference type="InterPro" id="IPR006054">
    <property type="entry name" value="DnaQ"/>
</dbReference>
<dbReference type="SMART" id="SM00479">
    <property type="entry name" value="EXOIII"/>
    <property type="match status" value="1"/>
</dbReference>
<reference evidence="9 10" key="1">
    <citation type="submission" date="2015-11" db="EMBL/GenBank/DDBJ databases">
        <title>Draft genome sequences of new species of the genus Lactobacillus isolated from orchardgrass silage.</title>
        <authorList>
            <person name="Tohno M."/>
            <person name="Tanizawa Y."/>
            <person name="Arita M."/>
        </authorList>
    </citation>
    <scope>NUCLEOTIDE SEQUENCE [LARGE SCALE GENOMIC DNA]</scope>
    <source>
        <strain evidence="9 10">IWT5</strain>
    </source>
</reference>
<keyword evidence="4" id="KW-0540">Nuclease</keyword>
<dbReference type="CDD" id="cd06127">
    <property type="entry name" value="DEDDh"/>
    <property type="match status" value="1"/>
</dbReference>
<proteinExistence type="predicted"/>
<name>A0A1Z5H509_9LACO</name>
<sequence>MIVVTLTKVPPSLRGDLTKWFQEIQTGVYVGTVSARVRDKLWDRIIRDIGHGEATMVFNAQNEFGYQFRTTRKDREVVDFDGIPLMKRLNSVRAPVKHGFSTAAKYHKARMYSKIRSQPNQNKLNDSFASIDIETTGLDVIHDKIVSVGAVKRSINGEFQQFNAYVKIDDPMPPKISKLTGITNEKLNHEGRNLSEVLNELTKFVGDDVIVGYNSSFDDEFISANLRRLGQPILTNRLVDLLPIVKKHNKFLDNFKLSTILGEYEIVNSHPHDALSDASATMRLAEELIKKGQLVI</sequence>
<dbReference type="Proteomes" id="UP000223370">
    <property type="component" value="Unassembled WGS sequence"/>
</dbReference>
<evidence type="ECO:0000313" key="9">
    <source>
        <dbReference type="EMBL" id="GAT18387.1"/>
    </source>
</evidence>
<gene>
    <name evidence="9" type="ORF">IWT5_00661</name>
</gene>
<feature type="domain" description="Exonuclease" evidence="8">
    <location>
        <begin position="127"/>
        <end position="294"/>
    </location>
</feature>
<keyword evidence="6" id="KW-0239">DNA-directed DNA polymerase</keyword>
<dbReference type="InterPro" id="IPR013520">
    <property type="entry name" value="Ribonucl_H"/>
</dbReference>
<dbReference type="FunFam" id="3.30.420.10:FF:000045">
    <property type="entry name" value="3'-5' exonuclease DinG"/>
    <property type="match status" value="1"/>
</dbReference>
<dbReference type="SUPFAM" id="SSF53098">
    <property type="entry name" value="Ribonuclease H-like"/>
    <property type="match status" value="1"/>
</dbReference>
<evidence type="ECO:0000256" key="3">
    <source>
        <dbReference type="ARBA" id="ARBA00022705"/>
    </source>
</evidence>
<dbReference type="PANTHER" id="PTHR30231:SF41">
    <property type="entry name" value="DNA POLYMERASE III SUBUNIT EPSILON"/>
    <property type="match status" value="1"/>
</dbReference>
<dbReference type="PANTHER" id="PTHR30231">
    <property type="entry name" value="DNA POLYMERASE III SUBUNIT EPSILON"/>
    <property type="match status" value="1"/>
</dbReference>
<dbReference type="InterPro" id="IPR010152">
    <property type="entry name" value="CRISPR-assoc_prot_Cas2_sub"/>
</dbReference>
<evidence type="ECO:0000313" key="10">
    <source>
        <dbReference type="Proteomes" id="UP000223370"/>
    </source>
</evidence>
<dbReference type="NCBIfam" id="TIGR00573">
    <property type="entry name" value="dnaq"/>
    <property type="match status" value="1"/>
</dbReference>
<dbReference type="Gene3D" id="3.30.420.10">
    <property type="entry name" value="Ribonuclease H-like superfamily/Ribonuclease H"/>
    <property type="match status" value="1"/>
</dbReference>
<dbReference type="GO" id="GO:0045004">
    <property type="term" value="P:DNA replication proofreading"/>
    <property type="evidence" value="ECO:0007669"/>
    <property type="project" value="TreeGrafter"/>
</dbReference>
<dbReference type="InterPro" id="IPR012337">
    <property type="entry name" value="RNaseH-like_sf"/>
</dbReference>
<dbReference type="Pfam" id="PF00929">
    <property type="entry name" value="RNase_T"/>
    <property type="match status" value="1"/>
</dbReference>
<keyword evidence="5" id="KW-0378">Hydrolase</keyword>
<dbReference type="GO" id="GO:0008408">
    <property type="term" value="F:3'-5' exonuclease activity"/>
    <property type="evidence" value="ECO:0007669"/>
    <property type="project" value="TreeGrafter"/>
</dbReference>
<dbReference type="OrthoDB" id="9776650at2"/>
<dbReference type="Pfam" id="PF09707">
    <property type="entry name" value="Cas_Cas2CT1978"/>
    <property type="match status" value="1"/>
</dbReference>
<accession>A0A1Z5H509</accession>
<dbReference type="CDD" id="cd09755">
    <property type="entry name" value="Cas2_I-E"/>
    <property type="match status" value="1"/>
</dbReference>
<evidence type="ECO:0000256" key="6">
    <source>
        <dbReference type="ARBA" id="ARBA00022932"/>
    </source>
</evidence>
<dbReference type="GO" id="GO:0005829">
    <property type="term" value="C:cytosol"/>
    <property type="evidence" value="ECO:0007669"/>
    <property type="project" value="TreeGrafter"/>
</dbReference>
<dbReference type="EMBL" id="BCMJ01000002">
    <property type="protein sequence ID" value="GAT18387.1"/>
    <property type="molecule type" value="Genomic_DNA"/>
</dbReference>
<keyword evidence="2" id="KW-0548">Nucleotidyltransferase</keyword>
<keyword evidence="3" id="KW-0235">DNA replication</keyword>
<dbReference type="GO" id="GO:0003677">
    <property type="term" value="F:DNA binding"/>
    <property type="evidence" value="ECO:0007669"/>
    <property type="project" value="InterPro"/>
</dbReference>
<dbReference type="AlphaFoldDB" id="A0A1Z5H509"/>
<keyword evidence="5" id="KW-0269">Exonuclease</keyword>
<evidence type="ECO:0000256" key="1">
    <source>
        <dbReference type="ARBA" id="ARBA00022679"/>
    </source>
</evidence>